<keyword evidence="6" id="KW-0283">Flagellar rotation</keyword>
<dbReference type="InterPro" id="IPR001172">
    <property type="entry name" value="FliN_T3SS_HrcQb"/>
</dbReference>
<organism evidence="9 10">
    <name type="scientific">Legionella nautarum</name>
    <dbReference type="NCBI Taxonomy" id="45070"/>
    <lineage>
        <taxon>Bacteria</taxon>
        <taxon>Pseudomonadati</taxon>
        <taxon>Pseudomonadota</taxon>
        <taxon>Gammaproteobacteria</taxon>
        <taxon>Legionellales</taxon>
        <taxon>Legionellaceae</taxon>
        <taxon>Legionella</taxon>
    </lineage>
</organism>
<dbReference type="InterPro" id="IPR001543">
    <property type="entry name" value="FliN-like_C"/>
</dbReference>
<dbReference type="Gene3D" id="2.30.330.10">
    <property type="entry name" value="SpoA-like"/>
    <property type="match status" value="1"/>
</dbReference>
<dbReference type="GO" id="GO:0003774">
    <property type="term" value="F:cytoskeletal motor activity"/>
    <property type="evidence" value="ECO:0007669"/>
    <property type="project" value="InterPro"/>
</dbReference>
<keyword evidence="10" id="KW-1185">Reference proteome</keyword>
<comment type="similarity">
    <text evidence="2">Belongs to the FliN/MopA/SpaO family.</text>
</comment>
<comment type="caution">
    <text evidence="9">The sequence shown here is derived from an EMBL/GenBank/DDBJ whole genome shotgun (WGS) entry which is preliminary data.</text>
</comment>
<evidence type="ECO:0000256" key="5">
    <source>
        <dbReference type="ARBA" id="ARBA00022500"/>
    </source>
</evidence>
<dbReference type="GO" id="GO:0006935">
    <property type="term" value="P:chemotaxis"/>
    <property type="evidence" value="ECO:0007669"/>
    <property type="project" value="UniProtKB-KW"/>
</dbReference>
<keyword evidence="7" id="KW-0472">Membrane</keyword>
<dbReference type="RefSeq" id="WP_058503800.1">
    <property type="nucleotide sequence ID" value="NZ_CAAAIF010000001.1"/>
</dbReference>
<dbReference type="PRINTS" id="PR00956">
    <property type="entry name" value="FLGMOTORFLIN"/>
</dbReference>
<dbReference type="EMBL" id="LNYO01000013">
    <property type="protein sequence ID" value="KTD35755.1"/>
    <property type="molecule type" value="Genomic_DNA"/>
</dbReference>
<evidence type="ECO:0000256" key="7">
    <source>
        <dbReference type="ARBA" id="ARBA00023136"/>
    </source>
</evidence>
<dbReference type="OrthoDB" id="5644966at2"/>
<dbReference type="PANTHER" id="PTHR43484">
    <property type="match status" value="1"/>
</dbReference>
<dbReference type="Pfam" id="PF01052">
    <property type="entry name" value="FliMN_C"/>
    <property type="match status" value="1"/>
</dbReference>
<keyword evidence="9" id="KW-0966">Cell projection</keyword>
<evidence type="ECO:0000256" key="2">
    <source>
        <dbReference type="ARBA" id="ARBA00009226"/>
    </source>
</evidence>
<dbReference type="AlphaFoldDB" id="A0A0W0WTW3"/>
<evidence type="ECO:0000256" key="6">
    <source>
        <dbReference type="ARBA" id="ARBA00022779"/>
    </source>
</evidence>
<dbReference type="GO" id="GO:0009425">
    <property type="term" value="C:bacterial-type flagellum basal body"/>
    <property type="evidence" value="ECO:0007669"/>
    <property type="project" value="InterPro"/>
</dbReference>
<keyword evidence="4" id="KW-1003">Cell membrane</keyword>
<evidence type="ECO:0000256" key="3">
    <source>
        <dbReference type="ARBA" id="ARBA00021897"/>
    </source>
</evidence>
<evidence type="ECO:0000256" key="4">
    <source>
        <dbReference type="ARBA" id="ARBA00022475"/>
    </source>
</evidence>
<evidence type="ECO:0000259" key="8">
    <source>
        <dbReference type="Pfam" id="PF01052"/>
    </source>
</evidence>
<dbReference type="SUPFAM" id="SSF101801">
    <property type="entry name" value="Surface presentation of antigens (SPOA)"/>
    <property type="match status" value="1"/>
</dbReference>
<keyword evidence="5" id="KW-0145">Chemotaxis</keyword>
<dbReference type="InterPro" id="IPR036429">
    <property type="entry name" value="SpoA-like_sf"/>
</dbReference>
<accession>A0A0W0WTW3</accession>
<sequence>MSITVKKIALPELEAQTEGKSLINENYLALVGSVEVECQVLLGNISLTIAELRQLKEGQLLSLDQKTHEPIDILLNNQVIARGELMSVDDCFALHITEVSS</sequence>
<dbReference type="STRING" id="45070.Lnau_0739"/>
<dbReference type="Proteomes" id="UP000054725">
    <property type="component" value="Unassembled WGS sequence"/>
</dbReference>
<dbReference type="GO" id="GO:0005886">
    <property type="term" value="C:plasma membrane"/>
    <property type="evidence" value="ECO:0007669"/>
    <property type="project" value="UniProtKB-SubCell"/>
</dbReference>
<keyword evidence="9" id="KW-0969">Cilium</keyword>
<protein>
    <recommendedName>
        <fullName evidence="3">Flagellar motor switch protein FliN</fullName>
    </recommendedName>
</protein>
<evidence type="ECO:0000313" key="9">
    <source>
        <dbReference type="EMBL" id="KTD35755.1"/>
    </source>
</evidence>
<dbReference type="GO" id="GO:0071973">
    <property type="term" value="P:bacterial-type flagellum-dependent cell motility"/>
    <property type="evidence" value="ECO:0007669"/>
    <property type="project" value="InterPro"/>
</dbReference>
<evidence type="ECO:0000256" key="1">
    <source>
        <dbReference type="ARBA" id="ARBA00004413"/>
    </source>
</evidence>
<dbReference type="InterPro" id="IPR051469">
    <property type="entry name" value="FliN/MopA/SpaO"/>
</dbReference>
<name>A0A0W0WTW3_9GAMM</name>
<dbReference type="PATRIC" id="fig|45070.6.peg.786"/>
<dbReference type="PANTHER" id="PTHR43484:SF1">
    <property type="entry name" value="FLAGELLAR MOTOR SWITCH PROTEIN FLIN"/>
    <property type="match status" value="1"/>
</dbReference>
<proteinExistence type="inferred from homology"/>
<reference evidence="9 10" key="1">
    <citation type="submission" date="2015-11" db="EMBL/GenBank/DDBJ databases">
        <title>Genomic analysis of 38 Legionella species identifies large and diverse effector repertoires.</title>
        <authorList>
            <person name="Burstein D."/>
            <person name="Amaro F."/>
            <person name="Zusman T."/>
            <person name="Lifshitz Z."/>
            <person name="Cohen O."/>
            <person name="Gilbert J.A."/>
            <person name="Pupko T."/>
            <person name="Shuman H.A."/>
            <person name="Segal G."/>
        </authorList>
    </citation>
    <scope>NUCLEOTIDE SEQUENCE [LARGE SCALE GENOMIC DNA]</scope>
    <source>
        <strain evidence="9 10">ATCC 49506</strain>
    </source>
</reference>
<gene>
    <name evidence="9" type="primary">fliN_2</name>
    <name evidence="9" type="ORF">Lnau_0739</name>
</gene>
<keyword evidence="9" id="KW-0282">Flagellum</keyword>
<comment type="subcellular location">
    <subcellularLocation>
        <location evidence="1">Cell membrane</location>
        <topology evidence="1">Peripheral membrane protein</topology>
        <orientation evidence="1">Cytoplasmic side</orientation>
    </subcellularLocation>
</comment>
<feature type="domain" description="Flagellar motor switch protein FliN-like C-terminal" evidence="8">
    <location>
        <begin position="31"/>
        <end position="99"/>
    </location>
</feature>
<evidence type="ECO:0000313" key="10">
    <source>
        <dbReference type="Proteomes" id="UP000054725"/>
    </source>
</evidence>